<dbReference type="InterPro" id="IPR053012">
    <property type="entry name" value="ER-organelle_contact"/>
</dbReference>
<dbReference type="InterPro" id="IPR000535">
    <property type="entry name" value="MSP_dom"/>
</dbReference>
<evidence type="ECO:0000259" key="3">
    <source>
        <dbReference type="PROSITE" id="PS50191"/>
    </source>
</evidence>
<evidence type="ECO:0000256" key="1">
    <source>
        <dbReference type="SAM" id="MobiDB-lite"/>
    </source>
</evidence>
<proteinExistence type="predicted"/>
<dbReference type="InterPro" id="IPR008962">
    <property type="entry name" value="PapD-like_sf"/>
</dbReference>
<feature type="domain" description="MSP" evidence="4">
    <location>
        <begin position="356"/>
        <end position="474"/>
    </location>
</feature>
<dbReference type="SUPFAM" id="SSF52087">
    <property type="entry name" value="CRAL/TRIO domain"/>
    <property type="match status" value="1"/>
</dbReference>
<reference evidence="5 6" key="1">
    <citation type="submission" date="2022-05" db="EMBL/GenBank/DDBJ databases">
        <authorList>
            <consortium name="Genoscope - CEA"/>
            <person name="William W."/>
        </authorList>
    </citation>
    <scope>NUCLEOTIDE SEQUENCE [LARGE SCALE GENOMIC DNA]</scope>
</reference>
<keyword evidence="2" id="KW-0472">Membrane</keyword>
<dbReference type="InterPro" id="IPR036865">
    <property type="entry name" value="CRAL-TRIO_dom_sf"/>
</dbReference>
<name>A0ABN8P1T7_9CNID</name>
<dbReference type="InterPro" id="IPR036273">
    <property type="entry name" value="CRAL/TRIO_N_dom_sf"/>
</dbReference>
<evidence type="ECO:0000313" key="6">
    <source>
        <dbReference type="Proteomes" id="UP001159405"/>
    </source>
</evidence>
<feature type="compositionally biased region" description="Polar residues" evidence="1">
    <location>
        <begin position="296"/>
        <end position="310"/>
    </location>
</feature>
<evidence type="ECO:0008006" key="7">
    <source>
        <dbReference type="Google" id="ProtNLM"/>
    </source>
</evidence>
<keyword evidence="6" id="KW-1185">Reference proteome</keyword>
<dbReference type="CDD" id="cd00170">
    <property type="entry name" value="SEC14"/>
    <property type="match status" value="1"/>
</dbReference>
<dbReference type="PANTHER" id="PTHR46384">
    <property type="entry name" value="MOTILE SPERM DOMAIN-CONTAINING PROTEIN 2"/>
    <property type="match status" value="1"/>
</dbReference>
<dbReference type="SMART" id="SM00516">
    <property type="entry name" value="SEC14"/>
    <property type="match status" value="1"/>
</dbReference>
<dbReference type="Gene3D" id="3.40.525.10">
    <property type="entry name" value="CRAL-TRIO lipid binding domain"/>
    <property type="match status" value="1"/>
</dbReference>
<comment type="caution">
    <text evidence="5">The sequence shown here is derived from an EMBL/GenBank/DDBJ whole genome shotgun (WGS) entry which is preliminary data.</text>
</comment>
<organism evidence="5 6">
    <name type="scientific">Porites lobata</name>
    <dbReference type="NCBI Taxonomy" id="104759"/>
    <lineage>
        <taxon>Eukaryota</taxon>
        <taxon>Metazoa</taxon>
        <taxon>Cnidaria</taxon>
        <taxon>Anthozoa</taxon>
        <taxon>Hexacorallia</taxon>
        <taxon>Scleractinia</taxon>
        <taxon>Fungiina</taxon>
        <taxon>Poritidae</taxon>
        <taxon>Porites</taxon>
    </lineage>
</organism>
<feature type="non-terminal residue" evidence="5">
    <location>
        <position position="1"/>
    </location>
</feature>
<feature type="region of interest" description="Disordered" evidence="1">
    <location>
        <begin position="260"/>
        <end position="349"/>
    </location>
</feature>
<keyword evidence="2" id="KW-0812">Transmembrane</keyword>
<dbReference type="SUPFAM" id="SSF46938">
    <property type="entry name" value="CRAL/TRIO N-terminal domain"/>
    <property type="match status" value="1"/>
</dbReference>
<dbReference type="InterPro" id="IPR001251">
    <property type="entry name" value="CRAL-TRIO_dom"/>
</dbReference>
<dbReference type="Gene3D" id="2.60.40.10">
    <property type="entry name" value="Immunoglobulins"/>
    <property type="match status" value="1"/>
</dbReference>
<feature type="domain" description="CRAL-TRIO" evidence="3">
    <location>
        <begin position="77"/>
        <end position="234"/>
    </location>
</feature>
<dbReference type="PROSITE" id="PS50202">
    <property type="entry name" value="MSP"/>
    <property type="match status" value="1"/>
</dbReference>
<dbReference type="Proteomes" id="UP001159405">
    <property type="component" value="Unassembled WGS sequence"/>
</dbReference>
<keyword evidence="2" id="KW-1133">Transmembrane helix</keyword>
<feature type="transmembrane region" description="Helical" evidence="2">
    <location>
        <begin position="547"/>
        <end position="567"/>
    </location>
</feature>
<evidence type="ECO:0000313" key="5">
    <source>
        <dbReference type="EMBL" id="CAH3126917.1"/>
    </source>
</evidence>
<accession>A0ABN8P1T7</accession>
<dbReference type="Pfam" id="PF00650">
    <property type="entry name" value="CRAL_TRIO"/>
    <property type="match status" value="1"/>
</dbReference>
<dbReference type="EMBL" id="CALNXK010000043">
    <property type="protein sequence ID" value="CAH3126917.1"/>
    <property type="molecule type" value="Genomic_DNA"/>
</dbReference>
<sequence>QNELERYRISELRRRFFQENGSNLHEFCEQDVKRVRDDDLWLSRFLQARRQEVNDALPALVECVKWRKSFGVNELTERSIDRRLFEAGFLFPHNQDKDGNTLVIFTGKLHKKDPQQSSETKRFLVFLLEKHARMFPERKITMIFDMQQTGLAQMDMEFVKFIISCFRDYFPRTLALLLVIELPWILSAAWKIIKSWLSPEAVNKIRFLSKAELKELVDEDKLLTRLGGTDPYQYSYPPTKESLGIGDPDNIEEAEITNGPLNQSVDLDDDSSEEFSNQIASQSESQSEREEAPVPSSKTVTFEDANSTANYGVENSLPSTNIRQRETASKPTLRAVQSRSSQRRAPPDGFVNTSKLLLITPPEELVFIGTTSTGEILQSLSLANNTVSSVAFKVKTTSPESYRVRPSSGVIPASSSAEVSVFLQPGHAASVIRDKFLVMSTELQEEKSPSELAALWRTIPKANIVEHRLQCRFVASNSQLQYSDIVDGKPVTLSMAIDSIESLQRQLNDVERKCYFKDAFSLLQLDATSKKISHIEEGLHVFIKVQLGLFSAMIVLFAIVMYFATYLM</sequence>
<dbReference type="PROSITE" id="PS50191">
    <property type="entry name" value="CRAL_TRIO"/>
    <property type="match status" value="1"/>
</dbReference>
<evidence type="ECO:0000259" key="4">
    <source>
        <dbReference type="PROSITE" id="PS50202"/>
    </source>
</evidence>
<gene>
    <name evidence="5" type="ORF">PLOB_00032707</name>
</gene>
<evidence type="ECO:0000256" key="2">
    <source>
        <dbReference type="SAM" id="Phobius"/>
    </source>
</evidence>
<dbReference type="InterPro" id="IPR013783">
    <property type="entry name" value="Ig-like_fold"/>
</dbReference>
<dbReference type="SUPFAM" id="SSF49354">
    <property type="entry name" value="PapD-like"/>
    <property type="match status" value="1"/>
</dbReference>
<protein>
    <recommendedName>
        <fullName evidence="7">Motile sperm domain-containing protein 2</fullName>
    </recommendedName>
</protein>
<dbReference type="PANTHER" id="PTHR46384:SF1">
    <property type="entry name" value="MOTILE SPERM DOMAIN-CONTAINING PROTEIN 2"/>
    <property type="match status" value="1"/>
</dbReference>
<dbReference type="Pfam" id="PF00635">
    <property type="entry name" value="Motile_Sperm"/>
    <property type="match status" value="1"/>
</dbReference>